<feature type="region of interest" description="Disordered" evidence="10">
    <location>
        <begin position="930"/>
        <end position="990"/>
    </location>
</feature>
<protein>
    <recommendedName>
        <fullName evidence="3 9">Mediator of RNA polymerase II transcription subunit 5</fullName>
    </recommendedName>
    <alternativeName>
        <fullName evidence="8 9">Mediator complex subunit 5</fullName>
    </alternativeName>
</protein>
<keyword evidence="6 9" id="KW-0804">Transcription</keyword>
<evidence type="ECO:0000256" key="7">
    <source>
        <dbReference type="ARBA" id="ARBA00023242"/>
    </source>
</evidence>
<dbReference type="GO" id="GO:0003712">
    <property type="term" value="F:transcription coregulator activity"/>
    <property type="evidence" value="ECO:0007669"/>
    <property type="project" value="InterPro"/>
</dbReference>
<evidence type="ECO:0000313" key="11">
    <source>
        <dbReference type="EMBL" id="RYO98619.1"/>
    </source>
</evidence>
<proteinExistence type="inferred from homology"/>
<comment type="caution">
    <text evidence="11">The sequence shown here is derived from an EMBL/GenBank/DDBJ whole genome shotgun (WGS) entry which is preliminary data.</text>
</comment>
<dbReference type="GO" id="GO:0006357">
    <property type="term" value="P:regulation of transcription by RNA polymerase II"/>
    <property type="evidence" value="ECO:0007669"/>
    <property type="project" value="InterPro"/>
</dbReference>
<keyword evidence="5 9" id="KW-0010">Activator</keyword>
<keyword evidence="4 9" id="KW-0805">Transcription regulation</keyword>
<organism evidence="11 12">
    <name type="scientific">Monosporascus ibericus</name>
    <dbReference type="NCBI Taxonomy" id="155417"/>
    <lineage>
        <taxon>Eukaryota</taxon>
        <taxon>Fungi</taxon>
        <taxon>Dikarya</taxon>
        <taxon>Ascomycota</taxon>
        <taxon>Pezizomycotina</taxon>
        <taxon>Sordariomycetes</taxon>
        <taxon>Xylariomycetidae</taxon>
        <taxon>Xylariales</taxon>
        <taxon>Xylariales incertae sedis</taxon>
        <taxon>Monosporascus</taxon>
    </lineage>
</organism>
<evidence type="ECO:0000313" key="12">
    <source>
        <dbReference type="Proteomes" id="UP000293360"/>
    </source>
</evidence>
<comment type="similarity">
    <text evidence="2 9">Belongs to the Mediator complex subunit 5 family.</text>
</comment>
<name>A0A4Q4T380_9PEZI</name>
<evidence type="ECO:0000256" key="3">
    <source>
        <dbReference type="ARBA" id="ARBA00020628"/>
    </source>
</evidence>
<dbReference type="Proteomes" id="UP000293360">
    <property type="component" value="Unassembled WGS sequence"/>
</dbReference>
<dbReference type="PANTHER" id="PTHR35784:SF1">
    <property type="entry name" value="MEDIATOR OF RNA POLYMERASE II TRANSCRIPTION SUBUNIT 5"/>
    <property type="match status" value="1"/>
</dbReference>
<feature type="compositionally biased region" description="Low complexity" evidence="10">
    <location>
        <begin position="12"/>
        <end position="23"/>
    </location>
</feature>
<dbReference type="AlphaFoldDB" id="A0A4Q4T380"/>
<keyword evidence="7 9" id="KW-0539">Nucleus</keyword>
<evidence type="ECO:0000256" key="9">
    <source>
        <dbReference type="RuleBase" id="RU364142"/>
    </source>
</evidence>
<dbReference type="InterPro" id="IPR014801">
    <property type="entry name" value="Mediator_Med5_fun"/>
</dbReference>
<dbReference type="STRING" id="155417.A0A4Q4T380"/>
<keyword evidence="12" id="KW-1185">Reference proteome</keyword>
<feature type="compositionally biased region" description="Gly residues" evidence="10">
    <location>
        <begin position="971"/>
        <end position="990"/>
    </location>
</feature>
<evidence type="ECO:0000256" key="4">
    <source>
        <dbReference type="ARBA" id="ARBA00023015"/>
    </source>
</evidence>
<feature type="region of interest" description="Disordered" evidence="10">
    <location>
        <begin position="1"/>
        <end position="26"/>
    </location>
</feature>
<comment type="subcellular location">
    <subcellularLocation>
        <location evidence="1 9">Nucleus</location>
    </subcellularLocation>
</comment>
<feature type="compositionally biased region" description="Acidic residues" evidence="10">
    <location>
        <begin position="1"/>
        <end position="11"/>
    </location>
</feature>
<comment type="function">
    <text evidence="9">Component of the Mediator complex, a coactivator involved in the regulated transcription of nearly all RNA polymerase II-dependent genes. Mediator functions as a bridge to convey information from gene-specific regulatory proteins to the basal RNA polymerase II transcription machinery. Mediator is recruited to promoters by direct interactions with regulatory proteins and serves as a scaffold for the assembly of a functional preinitiation complex with RNA polymerase II and the general transcription factors.</text>
</comment>
<evidence type="ECO:0000256" key="5">
    <source>
        <dbReference type="ARBA" id="ARBA00023159"/>
    </source>
</evidence>
<evidence type="ECO:0000256" key="10">
    <source>
        <dbReference type="SAM" id="MobiDB-lite"/>
    </source>
</evidence>
<dbReference type="EMBL" id="QJNU01000453">
    <property type="protein sequence ID" value="RYO98619.1"/>
    <property type="molecule type" value="Genomic_DNA"/>
</dbReference>
<dbReference type="OrthoDB" id="5322661at2759"/>
<comment type="subunit">
    <text evidence="9">Component of the Mediator complex.</text>
</comment>
<evidence type="ECO:0000256" key="8">
    <source>
        <dbReference type="ARBA" id="ARBA00031256"/>
    </source>
</evidence>
<evidence type="ECO:0000256" key="2">
    <source>
        <dbReference type="ARBA" id="ARBA00008782"/>
    </source>
</evidence>
<accession>A0A4Q4T380</accession>
<evidence type="ECO:0000256" key="1">
    <source>
        <dbReference type="ARBA" id="ARBA00004123"/>
    </source>
</evidence>
<reference evidence="11 12" key="1">
    <citation type="submission" date="2018-06" db="EMBL/GenBank/DDBJ databases">
        <title>Complete Genomes of Monosporascus.</title>
        <authorList>
            <person name="Robinson A.J."/>
            <person name="Natvig D.O."/>
        </authorList>
    </citation>
    <scope>NUCLEOTIDE SEQUENCE [LARGE SCALE GENOMIC DNA]</scope>
    <source>
        <strain evidence="11 12">CBS 110550</strain>
    </source>
</reference>
<dbReference type="Pfam" id="PF08689">
    <property type="entry name" value="Med5"/>
    <property type="match status" value="1"/>
</dbReference>
<feature type="compositionally biased region" description="Basic and acidic residues" evidence="10">
    <location>
        <begin position="952"/>
        <end position="961"/>
    </location>
</feature>
<evidence type="ECO:0000256" key="6">
    <source>
        <dbReference type="ARBA" id="ARBA00023163"/>
    </source>
</evidence>
<sequence length="1020" mass="111311">MDMGMEMDMDWGGESGSGDAAASMQNHSQSIEQWNRFLEQCISSRLDPETFESYVPLLTSKYPLPPAAIADVFLRPQPSNHESLDPRIPRYIQVLTQRRLIDTPSILKALYKYSTSHTQAQKAGHHPLEDAQARTISLRWGSSYSSEEVVFYRLTKAVGLGTGIKSASDALEVCKIIANWMFLFTSASAAFAQDVMCQLHNAQSKDEMEGSRAAFVMLLLSVCENRTVLSALGRPFAKEARKALSESLAVFVPLMLQNAPQIAGRLELFRTETLASFDPIDKKKDPVNAEMDDMLDSTVGLDNFVVPELPITNTRAGLYIYLNAALVGRPLIDDNAFFSYLNNRYQFCITEALSQVDTNAFPTLSGMFDESNNNNSFTDTVRQDFCFACCLHGLIPESSIEGLLGEITYQTLPSAGKYVRETLVEECMADPERIQGLIGELDNMDGNVGAVCQALTEVIARLCNNKETMTLKLLCSQLARKPLSLDVMLLFERPITILHPLCELLDNWRYEEDQGEYQPVYEEFGSVMLLLLAFVYRYNLSPLDLGVRSPDSFVAKLFHDGQLGRSLDELTDQEKGHLDGWVHGLFDTGAGGLGDELMSSCPPQDFYLLVATLFQNIVLAFGTGYLSEEGLKTGLEYLVDTFLLPSLVLAISYMANQLWSDISQEKKAVIRVLQLILLTKQGSNEAQSMLTAVVNIVAKPLEHALRLSQRQNPKSQDIEPLLKAIKDNTRFSRRTAGAGHNELEAWTSTANGGLVASVRHTIQGFVQWSLHPGINIMPTAYTHRQILAALRILGAKRLLHVILDEVKQQTEAGSGSVVYDVATALVCAPDVTNMPPPPEMLAPALHHHAHNHVHHAPPPPPPVIPPHTRISLREALKFEAEDFKAIQQRSDAAMAEHAVRLYRRVEAQLLPAPPQPTAAEAEAMLQDALGGMNDAFPPDASSSAAAAQGGDDINHQHHHLDLGAGNEMNLGGAGDGSGAGGGPGSSAAGGGLDLGDDDIFGGLGGVGGGADLLNGWDDIL</sequence>
<dbReference type="GO" id="GO:0016592">
    <property type="term" value="C:mediator complex"/>
    <property type="evidence" value="ECO:0007669"/>
    <property type="project" value="InterPro"/>
</dbReference>
<gene>
    <name evidence="9" type="primary">MED5</name>
    <name evidence="11" type="ORF">DL764_007041</name>
</gene>
<dbReference type="PANTHER" id="PTHR35784">
    <property type="entry name" value="MEDIATOR OF RNA POLYMERASE II TRANSCRIPTION SUBUNIT 5"/>
    <property type="match status" value="1"/>
</dbReference>